<reference evidence="8" key="1">
    <citation type="submission" date="2022-07" db="EMBL/GenBank/DDBJ databases">
        <title>Fungi with potential for degradation of polypropylene.</title>
        <authorList>
            <person name="Gostincar C."/>
        </authorList>
    </citation>
    <scope>NUCLEOTIDE SEQUENCE</scope>
    <source>
        <strain evidence="8">EXF-13287</strain>
    </source>
</reference>
<dbReference type="CDD" id="cd14705">
    <property type="entry name" value="bZIP_Zip1"/>
    <property type="match status" value="1"/>
</dbReference>
<keyword evidence="9" id="KW-1185">Reference proteome</keyword>
<dbReference type="GO" id="GO:0000977">
    <property type="term" value="F:RNA polymerase II transcription regulatory region sequence-specific DNA binding"/>
    <property type="evidence" value="ECO:0007669"/>
    <property type="project" value="TreeGrafter"/>
</dbReference>
<dbReference type="EMBL" id="JANBVN010000005">
    <property type="protein sequence ID" value="KAJ9165183.1"/>
    <property type="molecule type" value="Genomic_DNA"/>
</dbReference>
<feature type="compositionally biased region" description="Polar residues" evidence="6">
    <location>
        <begin position="124"/>
        <end position="137"/>
    </location>
</feature>
<evidence type="ECO:0000256" key="4">
    <source>
        <dbReference type="ARBA" id="ARBA00023163"/>
    </source>
</evidence>
<sequence>MASFNSRRGPNVSQYLRELHTIPEQDTAAAEFNMDDDLAMFTNTQFFDFDSGQNTDYNAPPLKPESTTEAAPAQQPRSDDVIGDLVNYHDFTGITGDFNLDYASTYTSPTIPTFSETLANLQPIQPNPQSVYQSPISQHAPAYPAPDPRVGEKRKSDASTISSANSPNRPLSFEEASRLAAEEDKRRRNTAASARFRIKKKQREQALEKSAKEMNEKVAALENRIQQLETENKWLKNLIMEKNEKAEKGEDVKDLESKIDAAKQKVGDSVTVAPVKA</sequence>
<dbReference type="PROSITE" id="PS00036">
    <property type="entry name" value="BZIP_BASIC"/>
    <property type="match status" value="1"/>
</dbReference>
<feature type="compositionally biased region" description="Polar residues" evidence="6">
    <location>
        <begin position="158"/>
        <end position="169"/>
    </location>
</feature>
<dbReference type="Proteomes" id="UP001174691">
    <property type="component" value="Unassembled WGS sequence"/>
</dbReference>
<evidence type="ECO:0000313" key="8">
    <source>
        <dbReference type="EMBL" id="KAJ9165183.1"/>
    </source>
</evidence>
<evidence type="ECO:0000256" key="6">
    <source>
        <dbReference type="SAM" id="MobiDB-lite"/>
    </source>
</evidence>
<keyword evidence="5" id="KW-0539">Nucleus</keyword>
<comment type="caution">
    <text evidence="8">The sequence shown here is derived from an EMBL/GenBank/DDBJ whole genome shotgun (WGS) entry which is preliminary data.</text>
</comment>
<dbReference type="Gene3D" id="1.20.5.170">
    <property type="match status" value="1"/>
</dbReference>
<dbReference type="SUPFAM" id="SSF57959">
    <property type="entry name" value="Leucine zipper domain"/>
    <property type="match status" value="1"/>
</dbReference>
<feature type="domain" description="BZIP" evidence="7">
    <location>
        <begin position="183"/>
        <end position="242"/>
    </location>
</feature>
<dbReference type="AlphaFoldDB" id="A0AA38W1K2"/>
<proteinExistence type="predicted"/>
<keyword evidence="3" id="KW-0238">DNA-binding</keyword>
<dbReference type="GO" id="GO:0005634">
    <property type="term" value="C:nucleus"/>
    <property type="evidence" value="ECO:0007669"/>
    <property type="project" value="UniProtKB-SubCell"/>
</dbReference>
<dbReference type="FunFam" id="1.20.5.170:FF:000075">
    <property type="entry name" value="BZIP transcription factor (MetR)"/>
    <property type="match status" value="1"/>
</dbReference>
<evidence type="ECO:0000256" key="2">
    <source>
        <dbReference type="ARBA" id="ARBA00023015"/>
    </source>
</evidence>
<evidence type="ECO:0000256" key="3">
    <source>
        <dbReference type="ARBA" id="ARBA00023125"/>
    </source>
</evidence>
<name>A0AA38W1K2_9PEZI</name>
<dbReference type="InterPro" id="IPR004827">
    <property type="entry name" value="bZIP"/>
</dbReference>
<dbReference type="SMART" id="SM00338">
    <property type="entry name" value="BRLZ"/>
    <property type="match status" value="1"/>
</dbReference>
<dbReference type="PANTHER" id="PTHR13044">
    <property type="entry name" value="ACTIVATING TRANSCRIPTION FACTOR ATF 4/5"/>
    <property type="match status" value="1"/>
</dbReference>
<organism evidence="8 9">
    <name type="scientific">Coniochaeta hoffmannii</name>
    <dbReference type="NCBI Taxonomy" id="91930"/>
    <lineage>
        <taxon>Eukaryota</taxon>
        <taxon>Fungi</taxon>
        <taxon>Dikarya</taxon>
        <taxon>Ascomycota</taxon>
        <taxon>Pezizomycotina</taxon>
        <taxon>Sordariomycetes</taxon>
        <taxon>Sordariomycetidae</taxon>
        <taxon>Coniochaetales</taxon>
        <taxon>Coniochaetaceae</taxon>
        <taxon>Coniochaeta</taxon>
    </lineage>
</organism>
<dbReference type="GO" id="GO:0001228">
    <property type="term" value="F:DNA-binding transcription activator activity, RNA polymerase II-specific"/>
    <property type="evidence" value="ECO:0007669"/>
    <property type="project" value="TreeGrafter"/>
</dbReference>
<dbReference type="PROSITE" id="PS50217">
    <property type="entry name" value="BZIP"/>
    <property type="match status" value="1"/>
</dbReference>
<feature type="region of interest" description="Disordered" evidence="6">
    <location>
        <begin position="124"/>
        <end position="205"/>
    </location>
</feature>
<comment type="subcellular location">
    <subcellularLocation>
        <location evidence="1">Nucleus</location>
    </subcellularLocation>
</comment>
<feature type="region of interest" description="Disordered" evidence="6">
    <location>
        <begin position="51"/>
        <end position="77"/>
    </location>
</feature>
<evidence type="ECO:0000313" key="9">
    <source>
        <dbReference type="Proteomes" id="UP001174691"/>
    </source>
</evidence>
<evidence type="ECO:0000256" key="5">
    <source>
        <dbReference type="ARBA" id="ARBA00023242"/>
    </source>
</evidence>
<dbReference type="InterPro" id="IPR046347">
    <property type="entry name" value="bZIP_sf"/>
</dbReference>
<dbReference type="Pfam" id="PF07716">
    <property type="entry name" value="bZIP_2"/>
    <property type="match status" value="1"/>
</dbReference>
<protein>
    <submittedName>
        <fullName evidence="8">Basic region leucine zipper</fullName>
    </submittedName>
</protein>
<gene>
    <name evidence="8" type="ORF">NKR19_g576</name>
</gene>
<evidence type="ECO:0000259" key="7">
    <source>
        <dbReference type="PROSITE" id="PS50217"/>
    </source>
</evidence>
<feature type="compositionally biased region" description="Basic and acidic residues" evidence="6">
    <location>
        <begin position="175"/>
        <end position="186"/>
    </location>
</feature>
<dbReference type="PANTHER" id="PTHR13044:SF14">
    <property type="entry name" value="CRYPTOCEPHAL, ISOFORM A"/>
    <property type="match status" value="1"/>
</dbReference>
<evidence type="ECO:0000256" key="1">
    <source>
        <dbReference type="ARBA" id="ARBA00004123"/>
    </source>
</evidence>
<keyword evidence="2" id="KW-0805">Transcription regulation</keyword>
<keyword evidence="4" id="KW-0804">Transcription</keyword>
<accession>A0AA38W1K2</accession>